<sequence>MMKILYVFPHPDDESFGPAPAIAAQRRRGNEVYLLTLTKGEATKQRFRLGVDKKKMGEIRYKEMQCVEKVLDLNGMKVCDLPDDGLKELDPHKIESVIRDHVERIEPDILVTYAVHGISGFEDHLVSHAVVKSVYCDLKREGAPYPRRLAFFTRFSEDESGGKFNLSSSKLKEIDCWVEASKEDYQKFEDALDCYETYQEVIEESNVKEEVGYRISFEIFQEDFDPPLEVLDDQLEN</sequence>
<organism evidence="1 2">
    <name type="scientific">Fodinibius halophilus</name>
    <dbReference type="NCBI Taxonomy" id="1736908"/>
    <lineage>
        <taxon>Bacteria</taxon>
        <taxon>Pseudomonadati</taxon>
        <taxon>Balneolota</taxon>
        <taxon>Balneolia</taxon>
        <taxon>Balneolales</taxon>
        <taxon>Balneolaceae</taxon>
        <taxon>Fodinibius</taxon>
    </lineage>
</organism>
<reference evidence="1 2" key="1">
    <citation type="submission" date="2020-02" db="EMBL/GenBank/DDBJ databases">
        <title>Aliifodinibius halophilus 2W32, complete genome.</title>
        <authorList>
            <person name="Li Y."/>
            <person name="Wu S."/>
        </authorList>
    </citation>
    <scope>NUCLEOTIDE SEQUENCE [LARGE SCALE GENOMIC DNA]</scope>
    <source>
        <strain evidence="1 2">2W32</strain>
    </source>
</reference>
<dbReference type="GO" id="GO:0016811">
    <property type="term" value="F:hydrolase activity, acting on carbon-nitrogen (but not peptide) bonds, in linear amides"/>
    <property type="evidence" value="ECO:0007669"/>
    <property type="project" value="TreeGrafter"/>
</dbReference>
<dbReference type="Proteomes" id="UP000479132">
    <property type="component" value="Unassembled WGS sequence"/>
</dbReference>
<keyword evidence="2" id="KW-1185">Reference proteome</keyword>
<accession>A0A6M1T4E4</accession>
<dbReference type="SUPFAM" id="SSF102588">
    <property type="entry name" value="LmbE-like"/>
    <property type="match status" value="1"/>
</dbReference>
<protein>
    <submittedName>
        <fullName evidence="1">PIG-L family deacetylase</fullName>
    </submittedName>
</protein>
<comment type="caution">
    <text evidence="1">The sequence shown here is derived from an EMBL/GenBank/DDBJ whole genome shotgun (WGS) entry which is preliminary data.</text>
</comment>
<evidence type="ECO:0000313" key="1">
    <source>
        <dbReference type="EMBL" id="NGP88095.1"/>
    </source>
</evidence>
<dbReference type="AlphaFoldDB" id="A0A6M1T4E4"/>
<dbReference type="InterPro" id="IPR024078">
    <property type="entry name" value="LmbE-like_dom_sf"/>
</dbReference>
<evidence type="ECO:0000313" key="2">
    <source>
        <dbReference type="Proteomes" id="UP000479132"/>
    </source>
</evidence>
<dbReference type="PANTHER" id="PTHR12993">
    <property type="entry name" value="N-ACETYLGLUCOSAMINYL-PHOSPHATIDYLINOSITOL DE-N-ACETYLASE-RELATED"/>
    <property type="match status" value="1"/>
</dbReference>
<dbReference type="EMBL" id="JAALLS010000007">
    <property type="protein sequence ID" value="NGP88095.1"/>
    <property type="molecule type" value="Genomic_DNA"/>
</dbReference>
<dbReference type="Pfam" id="PF02585">
    <property type="entry name" value="PIG-L"/>
    <property type="match status" value="1"/>
</dbReference>
<dbReference type="PANTHER" id="PTHR12993:SF11">
    <property type="entry name" value="N-ACETYLGLUCOSAMINYL-PHOSPHATIDYLINOSITOL DE-N-ACETYLASE"/>
    <property type="match status" value="1"/>
</dbReference>
<dbReference type="InterPro" id="IPR003737">
    <property type="entry name" value="GlcNAc_PI_deacetylase-related"/>
</dbReference>
<gene>
    <name evidence="1" type="ORF">G3569_06995</name>
</gene>
<dbReference type="Gene3D" id="3.40.50.10320">
    <property type="entry name" value="LmbE-like"/>
    <property type="match status" value="1"/>
</dbReference>
<proteinExistence type="predicted"/>
<name>A0A6M1T4E4_9BACT</name>